<feature type="transmembrane region" description="Helical" evidence="6">
    <location>
        <begin position="443"/>
        <end position="466"/>
    </location>
</feature>
<proteinExistence type="predicted"/>
<keyword evidence="3 6" id="KW-0812">Transmembrane</keyword>
<name>A0ABT0GD84_9GAMM</name>
<evidence type="ECO:0000256" key="5">
    <source>
        <dbReference type="ARBA" id="ARBA00023136"/>
    </source>
</evidence>
<keyword evidence="4 6" id="KW-1133">Transmembrane helix</keyword>
<evidence type="ECO:0000256" key="1">
    <source>
        <dbReference type="ARBA" id="ARBA00004651"/>
    </source>
</evidence>
<feature type="transmembrane region" description="Helical" evidence="6">
    <location>
        <begin position="247"/>
        <end position="265"/>
    </location>
</feature>
<dbReference type="InterPro" id="IPR051679">
    <property type="entry name" value="DASS-Related_Transporters"/>
</dbReference>
<dbReference type="PANTHER" id="PTHR43652">
    <property type="entry name" value="BASIC AMINO ACID ANTIPORTER YFCC-RELATED"/>
    <property type="match status" value="1"/>
</dbReference>
<keyword evidence="8" id="KW-1185">Reference proteome</keyword>
<feature type="transmembrane region" description="Helical" evidence="6">
    <location>
        <begin position="208"/>
        <end position="226"/>
    </location>
</feature>
<gene>
    <name evidence="7" type="primary">yfcC</name>
    <name evidence="7" type="ORF">M0G41_02370</name>
</gene>
<protein>
    <submittedName>
        <fullName evidence="7">Basic amino acid antiporter YfcC</fullName>
    </submittedName>
</protein>
<feature type="transmembrane region" description="Helical" evidence="6">
    <location>
        <begin position="417"/>
        <end position="436"/>
    </location>
</feature>
<feature type="transmembrane region" description="Helical" evidence="6">
    <location>
        <begin position="314"/>
        <end position="332"/>
    </location>
</feature>
<dbReference type="PANTHER" id="PTHR43652:SF2">
    <property type="entry name" value="BASIC AMINO ACID ANTIPORTER YFCC-RELATED"/>
    <property type="match status" value="1"/>
</dbReference>
<feature type="transmembrane region" description="Helical" evidence="6">
    <location>
        <begin position="374"/>
        <end position="397"/>
    </location>
</feature>
<feature type="transmembrane region" description="Helical" evidence="6">
    <location>
        <begin position="124"/>
        <end position="140"/>
    </location>
</feature>
<dbReference type="Proteomes" id="UP001431449">
    <property type="component" value="Unassembled WGS sequence"/>
</dbReference>
<dbReference type="PROSITE" id="PS51257">
    <property type="entry name" value="PROKAR_LIPOPROTEIN"/>
    <property type="match status" value="1"/>
</dbReference>
<sequence>MTDTPRPWRMPNTLLILFAACALAALIVPWVDAGYFAEGEPISLASYRAAESALSVELFAEDGERGLINALFEGFTSGSRSGAAIGVIAFVLLVGGAFGVIRATGAVDNGLLHLARITGDRPRLLLAVLFTAFAAGGAVFGMGEETIAFIALLLPLIERYGYPREVAVMITYMASQIGFATSWMNPFSVAVAQGIAGLPLLSGAGFRIGMFAAFVAVGIGFTLWYASRHRQAVGAGSGELEAAPLRWVDRLVLLGVLAAVVWIVWGVVARGYYIAEIASQFVALGIFCGVVGVIGGRIDSEAAVQAFVEGAKQLVPVALVIALAKGLLYLLGGSDPNAPSALNALLHSMGSALEGAPVLLAAQGMFLAQSVFNFFVTSGSAQAAITMPLMAGLGDLVGVTRQVSVLAFQLGDGLTNLLVPTSASLMGALGMAGVAWTRWIGLIWRFVLVLMLLAAAAVALGVLTGLK</sequence>
<organism evidence="7 8">
    <name type="scientific">Pseudomarimonas salicorniae</name>
    <dbReference type="NCBI Taxonomy" id="2933270"/>
    <lineage>
        <taxon>Bacteria</taxon>
        <taxon>Pseudomonadati</taxon>
        <taxon>Pseudomonadota</taxon>
        <taxon>Gammaproteobacteria</taxon>
        <taxon>Lysobacterales</taxon>
        <taxon>Lysobacteraceae</taxon>
        <taxon>Pseudomarimonas</taxon>
    </lineage>
</organism>
<evidence type="ECO:0000313" key="7">
    <source>
        <dbReference type="EMBL" id="MCK7592509.1"/>
    </source>
</evidence>
<accession>A0ABT0GD84</accession>
<dbReference type="RefSeq" id="WP_248204702.1">
    <property type="nucleotide sequence ID" value="NZ_JALNMH010000001.1"/>
</dbReference>
<evidence type="ECO:0000256" key="6">
    <source>
        <dbReference type="SAM" id="Phobius"/>
    </source>
</evidence>
<reference evidence="7" key="1">
    <citation type="submission" date="2022-04" db="EMBL/GenBank/DDBJ databases">
        <title>Lysobacter sp. CAU 1642 isolated from sea sand.</title>
        <authorList>
            <person name="Kim W."/>
        </authorList>
    </citation>
    <scope>NUCLEOTIDE SEQUENCE</scope>
    <source>
        <strain evidence="7">CAU 1642</strain>
    </source>
</reference>
<comment type="caution">
    <text evidence="7">The sequence shown here is derived from an EMBL/GenBank/DDBJ whole genome shotgun (WGS) entry which is preliminary data.</text>
</comment>
<comment type="subcellular location">
    <subcellularLocation>
        <location evidence="1">Cell membrane</location>
        <topology evidence="1">Multi-pass membrane protein</topology>
    </subcellularLocation>
</comment>
<evidence type="ECO:0000256" key="2">
    <source>
        <dbReference type="ARBA" id="ARBA00022475"/>
    </source>
</evidence>
<evidence type="ECO:0000313" key="8">
    <source>
        <dbReference type="Proteomes" id="UP001431449"/>
    </source>
</evidence>
<dbReference type="InterPro" id="IPR018385">
    <property type="entry name" value="C4_dicarb_anaerob_car-like"/>
</dbReference>
<evidence type="ECO:0000256" key="3">
    <source>
        <dbReference type="ARBA" id="ARBA00022692"/>
    </source>
</evidence>
<feature type="transmembrane region" description="Helical" evidence="6">
    <location>
        <begin position="83"/>
        <end position="103"/>
    </location>
</feature>
<dbReference type="NCBIfam" id="NF008611">
    <property type="entry name" value="PRK11588.1"/>
    <property type="match status" value="1"/>
</dbReference>
<feature type="transmembrane region" description="Helical" evidence="6">
    <location>
        <begin position="271"/>
        <end position="294"/>
    </location>
</feature>
<keyword evidence="5 6" id="KW-0472">Membrane</keyword>
<feature type="transmembrane region" description="Helical" evidence="6">
    <location>
        <begin position="183"/>
        <end position="202"/>
    </location>
</feature>
<keyword evidence="2" id="KW-1003">Cell membrane</keyword>
<dbReference type="Pfam" id="PF03606">
    <property type="entry name" value="DcuC"/>
    <property type="match status" value="1"/>
</dbReference>
<evidence type="ECO:0000256" key="4">
    <source>
        <dbReference type="ARBA" id="ARBA00022989"/>
    </source>
</evidence>
<dbReference type="EMBL" id="JALNMH010000001">
    <property type="protein sequence ID" value="MCK7592509.1"/>
    <property type="molecule type" value="Genomic_DNA"/>
</dbReference>